<evidence type="ECO:0000256" key="2">
    <source>
        <dbReference type="ARBA" id="ARBA00022670"/>
    </source>
</evidence>
<dbReference type="InterPro" id="IPR050131">
    <property type="entry name" value="Peptidase_S8_subtilisin-like"/>
</dbReference>
<feature type="active site" description="Charge relay system" evidence="5">
    <location>
        <position position="513"/>
    </location>
</feature>
<dbReference type="GO" id="GO:0005615">
    <property type="term" value="C:extracellular space"/>
    <property type="evidence" value="ECO:0007669"/>
    <property type="project" value="TreeGrafter"/>
</dbReference>
<protein>
    <submittedName>
        <fullName evidence="7">Subtilase family protein</fullName>
    </submittedName>
</protein>
<dbReference type="PANTHER" id="PTHR43806">
    <property type="entry name" value="PEPTIDASE S8"/>
    <property type="match status" value="1"/>
</dbReference>
<evidence type="ECO:0000256" key="5">
    <source>
        <dbReference type="PROSITE-ProRule" id="PRU01240"/>
    </source>
</evidence>
<evidence type="ECO:0000256" key="4">
    <source>
        <dbReference type="ARBA" id="ARBA00022825"/>
    </source>
</evidence>
<dbReference type="GO" id="GO:0006508">
    <property type="term" value="P:proteolysis"/>
    <property type="evidence" value="ECO:0007669"/>
    <property type="project" value="UniProtKB-KW"/>
</dbReference>
<keyword evidence="3 5" id="KW-0378">Hydrolase</keyword>
<dbReference type="GO" id="GO:0004252">
    <property type="term" value="F:serine-type endopeptidase activity"/>
    <property type="evidence" value="ECO:0007669"/>
    <property type="project" value="UniProtKB-UniRule"/>
</dbReference>
<name>A0A239NFZ0_9ACTN</name>
<dbReference type="PRINTS" id="PR00723">
    <property type="entry name" value="SUBTILISIN"/>
</dbReference>
<dbReference type="Gene3D" id="3.40.50.200">
    <property type="entry name" value="Peptidase S8/S53 domain"/>
    <property type="match status" value="1"/>
</dbReference>
<dbReference type="InterPro" id="IPR023828">
    <property type="entry name" value="Peptidase_S8_Ser-AS"/>
</dbReference>
<dbReference type="EMBL" id="FZPH01000008">
    <property type="protein sequence ID" value="SNT53785.1"/>
    <property type="molecule type" value="Genomic_DNA"/>
</dbReference>
<dbReference type="Proteomes" id="UP000198362">
    <property type="component" value="Unassembled WGS sequence"/>
</dbReference>
<dbReference type="AlphaFoldDB" id="A0A239NFZ0"/>
<feature type="active site" description="Charge relay system" evidence="5">
    <location>
        <position position="245"/>
    </location>
</feature>
<evidence type="ECO:0000256" key="1">
    <source>
        <dbReference type="ARBA" id="ARBA00011073"/>
    </source>
</evidence>
<feature type="active site" description="Charge relay system" evidence="5">
    <location>
        <position position="318"/>
    </location>
</feature>
<dbReference type="PROSITE" id="PS00138">
    <property type="entry name" value="SUBTILASE_SER"/>
    <property type="match status" value="1"/>
</dbReference>
<dbReference type="InterPro" id="IPR015500">
    <property type="entry name" value="Peptidase_S8_subtilisin-rel"/>
</dbReference>
<dbReference type="InterPro" id="IPR000209">
    <property type="entry name" value="Peptidase_S8/S53_dom"/>
</dbReference>
<dbReference type="PANTHER" id="PTHR43806:SF11">
    <property type="entry name" value="CEREVISIN-RELATED"/>
    <property type="match status" value="1"/>
</dbReference>
<organism evidence="7 8">
    <name type="scientific">Asanoa hainanensis</name>
    <dbReference type="NCBI Taxonomy" id="560556"/>
    <lineage>
        <taxon>Bacteria</taxon>
        <taxon>Bacillati</taxon>
        <taxon>Actinomycetota</taxon>
        <taxon>Actinomycetes</taxon>
        <taxon>Micromonosporales</taxon>
        <taxon>Micromonosporaceae</taxon>
        <taxon>Asanoa</taxon>
    </lineage>
</organism>
<evidence type="ECO:0000256" key="3">
    <source>
        <dbReference type="ARBA" id="ARBA00022801"/>
    </source>
</evidence>
<comment type="similarity">
    <text evidence="1 5">Belongs to the peptidase S8 family.</text>
</comment>
<dbReference type="SUPFAM" id="SSF52743">
    <property type="entry name" value="Subtilisin-like"/>
    <property type="match status" value="1"/>
</dbReference>
<keyword evidence="4 5" id="KW-0720">Serine protease</keyword>
<dbReference type="Pfam" id="PF00082">
    <property type="entry name" value="Peptidase_S8"/>
    <property type="match status" value="1"/>
</dbReference>
<feature type="domain" description="Peptidase S8/S53" evidence="6">
    <location>
        <begin position="238"/>
        <end position="525"/>
    </location>
</feature>
<keyword evidence="8" id="KW-1185">Reference proteome</keyword>
<dbReference type="InterPro" id="IPR036852">
    <property type="entry name" value="Peptidase_S8/S53_dom_sf"/>
</dbReference>
<sequence length="559" mass="58887">MIKIRVISDGSSGKEHESGLTRYVLPAVPQAVLQRHGARVLRPAEAAVAKGWPKPNPTIYRYGVLLVPRRLLDSATIVTLNRVLTDVGMRLVRPDATDDQPATSDDDLDAKLPVAVELGVAGTFKPQAVDAWTALQRLRAEVTALREACDSGASTDTAALESLAGVVDAISLDHLLVGSATDGSSSTIVTGTNTASNGNPDLNNLFDRPAAGTSGRIPVTVALADPGQIYMGQNASRRPVVAVLDTGIACDPEHPWLTPRVERGANGHEDAVVIVDTELQKQLEAEHVGERLLSIASYADEPSIEEPLLGDLSTHAGHGTFIAGLIRQLAPGAQIYAVRVMQPDGFAPGSDVVNALKKIAYRVRRAQSGQADGQAVDVVSLSLGYFDESADERNVTIALEPVLRELTELGVTVVAAAGNFATSRKFLPAALTEKLTDKAAAPMISVGSLNPNGSTSRFSNEAPWVTCYASGAAIVSTFPAFAGAQNAPARTGRRESFDPDDFASMFGVWSGTSFAAPVIAGLVAARLHDEAGRHDRDQNSAARVAAAHAAWENVLKDAR</sequence>
<evidence type="ECO:0000313" key="7">
    <source>
        <dbReference type="EMBL" id="SNT53785.1"/>
    </source>
</evidence>
<gene>
    <name evidence="7" type="ORF">SAMN05421812_108303</name>
</gene>
<evidence type="ECO:0000313" key="8">
    <source>
        <dbReference type="Proteomes" id="UP000198362"/>
    </source>
</evidence>
<keyword evidence="2 5" id="KW-0645">Protease</keyword>
<evidence type="ECO:0000259" key="6">
    <source>
        <dbReference type="Pfam" id="PF00082"/>
    </source>
</evidence>
<reference evidence="7 8" key="1">
    <citation type="submission" date="2017-06" db="EMBL/GenBank/DDBJ databases">
        <authorList>
            <person name="Kim H.J."/>
            <person name="Triplett B.A."/>
        </authorList>
    </citation>
    <scope>NUCLEOTIDE SEQUENCE [LARGE SCALE GENOMIC DNA]</scope>
    <source>
        <strain evidence="7 8">CGMCC 4.5593</strain>
    </source>
</reference>
<proteinExistence type="inferred from homology"/>
<accession>A0A239NFZ0</accession>
<dbReference type="PROSITE" id="PS51892">
    <property type="entry name" value="SUBTILASE"/>
    <property type="match status" value="1"/>
</dbReference>
<dbReference type="RefSeq" id="WP_179266306.1">
    <property type="nucleotide sequence ID" value="NZ_FZPH01000008.1"/>
</dbReference>